<accession>A0A239FRQ7</accession>
<evidence type="ECO:0000313" key="2">
    <source>
        <dbReference type="Proteomes" id="UP000198440"/>
    </source>
</evidence>
<evidence type="ECO:0000313" key="1">
    <source>
        <dbReference type="EMBL" id="SNS59647.1"/>
    </source>
</evidence>
<proteinExistence type="predicted"/>
<dbReference type="EMBL" id="FZON01000022">
    <property type="protein sequence ID" value="SNS59647.1"/>
    <property type="molecule type" value="Genomic_DNA"/>
</dbReference>
<sequence>MRLRCAKSLSTFFRNFIEITYWSVSVVSRATCRASSCSSRVMDPASAFGQLRAFEGQAWQVCFKHRYLATPLPVGPRFRSE</sequence>
<dbReference type="AlphaFoldDB" id="A0A239FRQ7"/>
<gene>
    <name evidence="1" type="ORF">SAMN04488078_102212</name>
</gene>
<dbReference type="Proteomes" id="UP000198440">
    <property type="component" value="Unassembled WGS sequence"/>
</dbReference>
<protein>
    <submittedName>
        <fullName evidence="1">Uncharacterized protein</fullName>
    </submittedName>
</protein>
<name>A0A239FRQ7_9RHOB</name>
<organism evidence="1 2">
    <name type="scientific">Antarctobacter heliothermus</name>
    <dbReference type="NCBI Taxonomy" id="74033"/>
    <lineage>
        <taxon>Bacteria</taxon>
        <taxon>Pseudomonadati</taxon>
        <taxon>Pseudomonadota</taxon>
        <taxon>Alphaproteobacteria</taxon>
        <taxon>Rhodobacterales</taxon>
        <taxon>Roseobacteraceae</taxon>
        <taxon>Antarctobacter</taxon>
    </lineage>
</organism>
<reference evidence="1 2" key="1">
    <citation type="submission" date="2017-06" db="EMBL/GenBank/DDBJ databases">
        <authorList>
            <person name="Kim H.J."/>
            <person name="Triplett B.A."/>
        </authorList>
    </citation>
    <scope>NUCLEOTIDE SEQUENCE [LARGE SCALE GENOMIC DNA]</scope>
    <source>
        <strain evidence="1 2">DSM 11445</strain>
    </source>
</reference>